<comment type="caution">
    <text evidence="2">The sequence shown here is derived from an EMBL/GenBank/DDBJ whole genome shotgun (WGS) entry which is preliminary data.</text>
</comment>
<protein>
    <recommendedName>
        <fullName evidence="1">Cilia- and flagella-associated protein 69 ARM repeats domain-containing protein</fullName>
    </recommendedName>
</protein>
<dbReference type="Proteomes" id="UP001461498">
    <property type="component" value="Unassembled WGS sequence"/>
</dbReference>
<dbReference type="GO" id="GO:0097225">
    <property type="term" value="C:sperm midpiece"/>
    <property type="evidence" value="ECO:0007669"/>
    <property type="project" value="TreeGrafter"/>
</dbReference>
<sequence>MFDSFYGDYCECCPHTDNSTLHSSTEVILHRICNVLLDDEGRTLMERQMMLFHHYFGLSKGELMIVDIKFIPLIMEYLCEYVKYDLQYTNPLLCFLYVCRDSPVMAKASELLIDHKNSLTNYFTSLGHCLILLDTLTDIQLVVLDIIDNLCSNECTQSERTIPYEIRKQSLEESKIATLLMKFLLIADNKLHSKILQIIHHIIVYSVKSCKKLLEQGYFEQLILFTQRIRSYRPVTVDRKQTILNILWHLLDIKESGLATNVKPLPVLVLSILDRWLRCEVMYGSANHRNDVLSLICKIIICYENLDLANSKILEDLFLLCAITEIDIADSWASNVRFAGTKENVQFKKILLTICAYSMKLPPARLMARCFFLMETLALHLNPLHPLSKTKWTDPQKWELTLYSLYVLPFFAPHFPDEYIIRGIRGKILLLIEYFSTKVDRSEIVCSCLKTLLILLLKHFIPIDNLREIRTFEIIFNLIKGNLNKTMSTLRQLILSYSFCIIGEICATCDIDPRYCCDIVIISKNTLSRFIKPHDTDFKIDESLIIATGSFLWSCIRYETIRQRCIQKGIIYLVLDIIESSSFPIQLLYTGMLADFAEDIYSVVPMVTWRGKHENMTVIPLLLKLWRTQEKMKGVRRGDKWSAVDSDSILKGKNQNKLKPEVCNCPPIIDMIACMRPKIYAIITLLLRKHYESLSKAENVYGIQQLCLSIEDEVTLKLIQYYEHIKKGEIFENILNYIKTEYNNIVPMFVDYLEMLVSKYKCWGVDIIDEQRFLIRNYTKKMMNEEAKLYVKLIECQREKEQTETYYLCREMYTSNLTFLTKTKLRYLQLLEEQRKIHGFEKGPNVHYTHDLNCYIKMEKCARHPLINSTIYTKQVLVKGEALSEMNTSCQ</sequence>
<dbReference type="GO" id="GO:1902093">
    <property type="term" value="P:positive regulation of flagellated sperm motility"/>
    <property type="evidence" value="ECO:0007669"/>
    <property type="project" value="TreeGrafter"/>
</dbReference>
<dbReference type="EMBL" id="JAPXFL010000022">
    <property type="protein sequence ID" value="KAK9497039.1"/>
    <property type="molecule type" value="Genomic_DNA"/>
</dbReference>
<evidence type="ECO:0000259" key="1">
    <source>
        <dbReference type="Pfam" id="PF21049"/>
    </source>
</evidence>
<dbReference type="PANTHER" id="PTHR14716:SF0">
    <property type="entry name" value="CILIA- AND FLAGELLA-ASSOCIATED PROTEIN 69"/>
    <property type="match status" value="1"/>
</dbReference>
<dbReference type="GO" id="GO:0097730">
    <property type="term" value="C:non-motile cilium"/>
    <property type="evidence" value="ECO:0007669"/>
    <property type="project" value="TreeGrafter"/>
</dbReference>
<dbReference type="PANTHER" id="PTHR14716">
    <property type="entry name" value="CILIA- AND FLAGELLA-ASSOCIATED PROTEIN 69"/>
    <property type="match status" value="1"/>
</dbReference>
<organism evidence="2 3">
    <name type="scientific">Rhynocoris fuscipes</name>
    <dbReference type="NCBI Taxonomy" id="488301"/>
    <lineage>
        <taxon>Eukaryota</taxon>
        <taxon>Metazoa</taxon>
        <taxon>Ecdysozoa</taxon>
        <taxon>Arthropoda</taxon>
        <taxon>Hexapoda</taxon>
        <taxon>Insecta</taxon>
        <taxon>Pterygota</taxon>
        <taxon>Neoptera</taxon>
        <taxon>Paraneoptera</taxon>
        <taxon>Hemiptera</taxon>
        <taxon>Heteroptera</taxon>
        <taxon>Panheteroptera</taxon>
        <taxon>Cimicomorpha</taxon>
        <taxon>Reduviidae</taxon>
        <taxon>Harpactorinae</taxon>
        <taxon>Harpactorini</taxon>
        <taxon>Rhynocoris</taxon>
    </lineage>
</organism>
<gene>
    <name evidence="2" type="ORF">O3M35_012829</name>
</gene>
<dbReference type="InterPro" id="IPR048733">
    <property type="entry name" value="CFA69_ARM_dom"/>
</dbReference>
<name>A0AAW1CI26_9HEMI</name>
<keyword evidence="3" id="KW-1185">Reference proteome</keyword>
<dbReference type="InterPro" id="IPR048732">
    <property type="entry name" value="CFA69"/>
</dbReference>
<dbReference type="Pfam" id="PF21049">
    <property type="entry name" value="CFA69_ARM_rpt"/>
    <property type="match status" value="2"/>
</dbReference>
<feature type="domain" description="Cilia- and flagella-associated protein 69 ARM repeats" evidence="1">
    <location>
        <begin position="543"/>
        <end position="734"/>
    </location>
</feature>
<evidence type="ECO:0000313" key="2">
    <source>
        <dbReference type="EMBL" id="KAK9497039.1"/>
    </source>
</evidence>
<proteinExistence type="predicted"/>
<reference evidence="2 3" key="1">
    <citation type="submission" date="2022-12" db="EMBL/GenBank/DDBJ databases">
        <title>Chromosome-level genome assembly of true bugs.</title>
        <authorList>
            <person name="Ma L."/>
            <person name="Li H."/>
        </authorList>
    </citation>
    <scope>NUCLEOTIDE SEQUENCE [LARGE SCALE GENOMIC DNA]</scope>
    <source>
        <strain evidence="2">Lab_2022b</strain>
    </source>
</reference>
<dbReference type="AlphaFoldDB" id="A0AAW1CI26"/>
<evidence type="ECO:0000313" key="3">
    <source>
        <dbReference type="Proteomes" id="UP001461498"/>
    </source>
</evidence>
<feature type="domain" description="Cilia- and flagella-associated protein 69 ARM repeats" evidence="1">
    <location>
        <begin position="29"/>
        <end position="437"/>
    </location>
</feature>
<accession>A0AAW1CI26</accession>